<feature type="coiled-coil region" evidence="1">
    <location>
        <begin position="252"/>
        <end position="279"/>
    </location>
</feature>
<evidence type="ECO:0008006" key="5">
    <source>
        <dbReference type="Google" id="ProtNLM"/>
    </source>
</evidence>
<keyword evidence="1" id="KW-0175">Coiled coil</keyword>
<keyword evidence="2" id="KW-0472">Membrane</keyword>
<name>A0ABQ1I014_9ALTE</name>
<keyword evidence="4" id="KW-1185">Reference proteome</keyword>
<keyword evidence="2" id="KW-1133">Transmembrane helix</keyword>
<dbReference type="EMBL" id="BMDY01000008">
    <property type="protein sequence ID" value="GGB03461.1"/>
    <property type="molecule type" value="Genomic_DNA"/>
</dbReference>
<evidence type="ECO:0000256" key="2">
    <source>
        <dbReference type="SAM" id="Phobius"/>
    </source>
</evidence>
<proteinExistence type="predicted"/>
<organism evidence="3 4">
    <name type="scientific">Agarivorans gilvus</name>
    <dbReference type="NCBI Taxonomy" id="680279"/>
    <lineage>
        <taxon>Bacteria</taxon>
        <taxon>Pseudomonadati</taxon>
        <taxon>Pseudomonadota</taxon>
        <taxon>Gammaproteobacteria</taxon>
        <taxon>Alteromonadales</taxon>
        <taxon>Alteromonadaceae</taxon>
        <taxon>Agarivorans</taxon>
    </lineage>
</organism>
<evidence type="ECO:0000256" key="1">
    <source>
        <dbReference type="SAM" id="Coils"/>
    </source>
</evidence>
<dbReference type="RefSeq" id="WP_055733565.1">
    <property type="nucleotide sequence ID" value="NZ_BMDY01000008.1"/>
</dbReference>
<sequence length="612" mass="67582">MTEKTDYRIPELSCEELTQRLAGCSPLAASKTLIDIELFDQRSSLEVLNTVYAEFDSGANIIEQLVTPIGLNVLDSIISHKKLKLNRTGITASRVWTEINNFSYSSVAANGEVLSAKQQLDAMRKPDKFEREKVAKRDLGATKDTFFADKDTAKADIEVNQRGQRVKIYRSQEQDGADWASAAQTDHIVPVKQLADQYGKNAFLVEQDRLKKNGEVRLGKDGKPMKVSDLSRIVDSDDNLSQISGELNNLKSDSSYAELKQLKAQAQQKQAKGETLSSKEQRLLKVNDQTLDNGIEAEQNAADKALSKAQQTAWDNLKSSKAKIASKAGKQAGEQSAHQALGHAFIALIKPLFYELNDAIKHGLAEGVDASSIAEGLKLRFARISQYLKQQVLPTLGKVVKDFISNLFKVLIEGILGLVTGLFKSVMRIISEGFSAMIGAFKILTTPAEQMTAAQKADAILKLFASTVVTFVVFYFETSILSLLPDDGFIKDIALALLSGVASTIVVYLLDKADLFSVKAELRSQRVAEVFDFRIEQIKRNTDAFESASIKSLAEQKLQFRQLNENLVKGIASNQDVNSNVYDLASFFKIELDIKNNDDFLAMLETSKVVTI</sequence>
<gene>
    <name evidence="3" type="ORF">GCM10007414_15970</name>
</gene>
<reference evidence="4" key="1">
    <citation type="journal article" date="2019" name="Int. J. Syst. Evol. Microbiol.">
        <title>The Global Catalogue of Microorganisms (GCM) 10K type strain sequencing project: providing services to taxonomists for standard genome sequencing and annotation.</title>
        <authorList>
            <consortium name="The Broad Institute Genomics Platform"/>
            <consortium name="The Broad Institute Genome Sequencing Center for Infectious Disease"/>
            <person name="Wu L."/>
            <person name="Ma J."/>
        </authorList>
    </citation>
    <scope>NUCLEOTIDE SEQUENCE [LARGE SCALE GENOMIC DNA]</scope>
    <source>
        <strain evidence="4">CGMCC 1.10131</strain>
    </source>
</reference>
<evidence type="ECO:0000313" key="4">
    <source>
        <dbReference type="Proteomes" id="UP000651977"/>
    </source>
</evidence>
<feature type="transmembrane region" description="Helical" evidence="2">
    <location>
        <begin position="459"/>
        <end position="476"/>
    </location>
</feature>
<accession>A0ABQ1I014</accession>
<keyword evidence="2" id="KW-0812">Transmembrane</keyword>
<evidence type="ECO:0000313" key="3">
    <source>
        <dbReference type="EMBL" id="GGB03461.1"/>
    </source>
</evidence>
<comment type="caution">
    <text evidence="3">The sequence shown here is derived from an EMBL/GenBank/DDBJ whole genome shotgun (WGS) entry which is preliminary data.</text>
</comment>
<feature type="transmembrane region" description="Helical" evidence="2">
    <location>
        <begin position="488"/>
        <end position="510"/>
    </location>
</feature>
<dbReference type="Proteomes" id="UP000651977">
    <property type="component" value="Unassembled WGS sequence"/>
</dbReference>
<protein>
    <recommendedName>
        <fullName evidence="5">ATPase involved in DNA repair</fullName>
    </recommendedName>
</protein>